<dbReference type="PANTHER" id="PTHR12537:SF13">
    <property type="entry name" value="PUMILIO HOMOLOGY DOMAIN FAMILY MEMBER 4"/>
    <property type="match status" value="1"/>
</dbReference>
<dbReference type="Pfam" id="PF00806">
    <property type="entry name" value="PUF"/>
    <property type="match status" value="8"/>
</dbReference>
<feature type="repeat" description="Pumilio" evidence="3">
    <location>
        <begin position="817"/>
        <end position="853"/>
    </location>
</feature>
<dbReference type="Gene3D" id="1.25.10.10">
    <property type="entry name" value="Leucine-rich Repeat Variant"/>
    <property type="match status" value="1"/>
</dbReference>
<dbReference type="InterPro" id="IPR033133">
    <property type="entry name" value="PUM-HD"/>
</dbReference>
<evidence type="ECO:0000256" key="2">
    <source>
        <dbReference type="ARBA" id="ARBA00024893"/>
    </source>
</evidence>
<evidence type="ECO:0000313" key="8">
    <source>
        <dbReference type="Proteomes" id="UP001412239"/>
    </source>
</evidence>
<gene>
    <name evidence="7" type="ORF">GSTUAT00005921001</name>
</gene>
<dbReference type="GO" id="GO:0005737">
    <property type="term" value="C:cytoplasm"/>
    <property type="evidence" value="ECO:0007669"/>
    <property type="project" value="TreeGrafter"/>
</dbReference>
<dbReference type="InterPro" id="IPR001313">
    <property type="entry name" value="Pumilio_RNA-bd_rpt"/>
</dbReference>
<feature type="repeat" description="Pumilio" evidence="3">
    <location>
        <begin position="634"/>
        <end position="669"/>
    </location>
</feature>
<dbReference type="PANTHER" id="PTHR12537">
    <property type="entry name" value="RNA BINDING PROTEIN PUMILIO-RELATED"/>
    <property type="match status" value="1"/>
</dbReference>
<feature type="region of interest" description="Disordered" evidence="5">
    <location>
        <begin position="582"/>
        <end position="603"/>
    </location>
</feature>
<feature type="compositionally biased region" description="Low complexity" evidence="5">
    <location>
        <begin position="951"/>
        <end position="970"/>
    </location>
</feature>
<dbReference type="Proteomes" id="UP001412239">
    <property type="component" value="Unassembled WGS sequence"/>
</dbReference>
<feature type="repeat" description="Pumilio" evidence="3">
    <location>
        <begin position="670"/>
        <end position="705"/>
    </location>
</feature>
<dbReference type="InterPro" id="IPR016024">
    <property type="entry name" value="ARM-type_fold"/>
</dbReference>
<dbReference type="SMART" id="SM00025">
    <property type="entry name" value="Pumilio"/>
    <property type="match status" value="8"/>
</dbReference>
<comment type="function">
    <text evidence="2">RNA-binding nucleolar protein required for pre-rRNA processing. Involved in production of 18S rRNA and assembly of small ribosomal subunit.</text>
</comment>
<protein>
    <recommendedName>
        <fullName evidence="6">PUM-HD domain-containing protein</fullName>
    </recommendedName>
</protein>
<keyword evidence="1" id="KW-0677">Repeat</keyword>
<feature type="compositionally biased region" description="Basic and acidic residues" evidence="5">
    <location>
        <begin position="234"/>
        <end position="243"/>
    </location>
</feature>
<feature type="region of interest" description="Disordered" evidence="5">
    <location>
        <begin position="1"/>
        <end position="49"/>
    </location>
</feature>
<feature type="repeat" description="Pumilio" evidence="3">
    <location>
        <begin position="781"/>
        <end position="816"/>
    </location>
</feature>
<dbReference type="CDD" id="cd07920">
    <property type="entry name" value="Pumilio"/>
    <property type="match status" value="1"/>
</dbReference>
<dbReference type="PROSITE" id="PS50303">
    <property type="entry name" value="PUM_HD"/>
    <property type="match status" value="1"/>
</dbReference>
<feature type="repeat" description="Pumilio" evidence="3">
    <location>
        <begin position="743"/>
        <end position="780"/>
    </location>
</feature>
<organism evidence="7 8">
    <name type="scientific">Tuber aestivum</name>
    <name type="common">summer truffle</name>
    <dbReference type="NCBI Taxonomy" id="59557"/>
    <lineage>
        <taxon>Eukaryota</taxon>
        <taxon>Fungi</taxon>
        <taxon>Dikarya</taxon>
        <taxon>Ascomycota</taxon>
        <taxon>Pezizomycotina</taxon>
        <taxon>Pezizomycetes</taxon>
        <taxon>Pezizales</taxon>
        <taxon>Tuberaceae</taxon>
        <taxon>Tuber</taxon>
    </lineage>
</organism>
<dbReference type="SUPFAM" id="SSF48371">
    <property type="entry name" value="ARM repeat"/>
    <property type="match status" value="1"/>
</dbReference>
<feature type="coiled-coil region" evidence="4">
    <location>
        <begin position="99"/>
        <end position="136"/>
    </location>
</feature>
<evidence type="ECO:0000256" key="3">
    <source>
        <dbReference type="PROSITE-ProRule" id="PRU00317"/>
    </source>
</evidence>
<evidence type="ECO:0000259" key="6">
    <source>
        <dbReference type="PROSITE" id="PS50303"/>
    </source>
</evidence>
<evidence type="ECO:0000256" key="4">
    <source>
        <dbReference type="SAM" id="Coils"/>
    </source>
</evidence>
<evidence type="ECO:0000256" key="5">
    <source>
        <dbReference type="SAM" id="MobiDB-lite"/>
    </source>
</evidence>
<accession>A0A292PT66</accession>
<evidence type="ECO:0000313" key="7">
    <source>
        <dbReference type="EMBL" id="CUS09991.1"/>
    </source>
</evidence>
<reference evidence="7" key="1">
    <citation type="submission" date="2015-10" db="EMBL/GenBank/DDBJ databases">
        <authorList>
            <person name="Regsiter A."/>
            <person name="william w."/>
        </authorList>
    </citation>
    <scope>NUCLEOTIDE SEQUENCE</scope>
    <source>
        <strain evidence="7">Montdore</strain>
    </source>
</reference>
<evidence type="ECO:0000256" key="1">
    <source>
        <dbReference type="ARBA" id="ARBA00022737"/>
    </source>
</evidence>
<dbReference type="AlphaFoldDB" id="A0A292PT66"/>
<dbReference type="InterPro" id="IPR011989">
    <property type="entry name" value="ARM-like"/>
</dbReference>
<dbReference type="EMBL" id="LN891061">
    <property type="protein sequence ID" value="CUS09991.1"/>
    <property type="molecule type" value="Genomic_DNA"/>
</dbReference>
<feature type="domain" description="PUM-HD" evidence="6">
    <location>
        <begin position="613"/>
        <end position="953"/>
    </location>
</feature>
<feature type="repeat" description="Pumilio" evidence="3">
    <location>
        <begin position="889"/>
        <end position="927"/>
    </location>
</feature>
<dbReference type="PROSITE" id="PS50302">
    <property type="entry name" value="PUM"/>
    <property type="match status" value="7"/>
</dbReference>
<dbReference type="InterPro" id="IPR033712">
    <property type="entry name" value="Pumilio_RNA-bd"/>
</dbReference>
<feature type="compositionally biased region" description="Low complexity" evidence="5">
    <location>
        <begin position="993"/>
        <end position="1002"/>
    </location>
</feature>
<keyword evidence="8" id="KW-1185">Reference proteome</keyword>
<feature type="compositionally biased region" description="Polar residues" evidence="5">
    <location>
        <begin position="244"/>
        <end position="280"/>
    </location>
</feature>
<dbReference type="GO" id="GO:0003729">
    <property type="term" value="F:mRNA binding"/>
    <property type="evidence" value="ECO:0007669"/>
    <property type="project" value="TreeGrafter"/>
</dbReference>
<name>A0A292PT66_9PEZI</name>
<feature type="repeat" description="Pumilio" evidence="3">
    <location>
        <begin position="706"/>
        <end position="742"/>
    </location>
</feature>
<proteinExistence type="predicted"/>
<feature type="compositionally biased region" description="Low complexity" evidence="5">
    <location>
        <begin position="36"/>
        <end position="47"/>
    </location>
</feature>
<feature type="region of interest" description="Disordered" evidence="5">
    <location>
        <begin position="152"/>
        <end position="280"/>
    </location>
</feature>
<dbReference type="GO" id="GO:0010608">
    <property type="term" value="P:post-transcriptional regulation of gene expression"/>
    <property type="evidence" value="ECO:0007669"/>
    <property type="project" value="TreeGrafter"/>
</dbReference>
<feature type="region of interest" description="Disordered" evidence="5">
    <location>
        <begin position="951"/>
        <end position="1018"/>
    </location>
</feature>
<keyword evidence="4" id="KW-0175">Coiled coil</keyword>
<dbReference type="FunFam" id="1.25.10.10:FF:000237">
    <property type="entry name" value="Pumilio homolog 9"/>
    <property type="match status" value="1"/>
</dbReference>
<sequence>MAFPATVGDRNPRELQHRNSQAHIANQFPAYAPLRSPAEASPISAAPDNRATLQRRFTTDSLKQPQMNTLSSWDPSSFNRITAEPLDLAPSTRQKVEMLQQKQREMELKQLEVMKLREQQKNYEEHMRRLAFQQQEDEREIRRIAQDLDRMALGGNSRLNSTTGMGRSEPTTPPDHDTFTRSRAGHPGTGALATPPGAVRHDQQQQQQLMTPPADDITPFISHKASKSMPGSRRNSDENENKGTPDQSLGGQRSSVRNSLPNGSVTRGTNNASATLGMETTQVSRIFLPGDELGGSGPAKSAQSTTSPDIKAFFDMTDPDDKFPILVRHGGNPGMLSASSAPLDLAVPPSKGQVTPANNSWAFSRHHHQHSLPSNSYGTPFTPTSNASPKVAVPQTDSAALGRRFERASTDLSFSSFPDNIDTKPPQNEASHANQNFMPKLQASYSTSDLPTMRAANPISVQGYGRIAMDRPRHSREPSTSGDMPLSVYNQNLGYSSPELMYQQGGGPLAFGPPLNVNVGSMPVMTPGMQSPLPSPGIYGGPSAGLYGGYGNINIGNLTNPGYHMTPLGPFGAHPNYQQVPKVGEGPHQGGGAQNRNVQKRGHDGEGMLYDYYGARSYLMERAANRFANTPLESLTGNIYELCKDQHGCRYLQKKLEERSPQYVQMIFLETHAHVVELMTDPFGNYLCQKLLEYANDEQRTVLVNTAAPQLVKIALNQHGTRALQKMIEYITTPEQIRTVIHALQSKVVELIQDLNGNHVIQKCLNRWKKEENKLQFIFDAVGEDCVAVGTHRHGCCVLQRCIDHAAGAQKVKLIQKITAHAIELVVDPFGNYVVQYILDLADPMLSEPLILKFRGRVCELSKQKFSSNVIEKCIRVAEPPTKKILIEEMLPNQAELEALLRDSYANYVIQTAMDYASPETKQQLVDSIRPILPAIRMTPYGRRIQSKIQISSGGSTSAGLPFPSGSSPGAHPPAPSRSHSFNQPTVRPNLVQQQQQQQQQQPYPSPFRTDMANSYFA</sequence>